<name>A0A4Q9M2Z8_9APHY</name>
<gene>
    <name evidence="2" type="ORF">BD311DRAFT_772435</name>
</gene>
<evidence type="ECO:0000256" key="1">
    <source>
        <dbReference type="SAM" id="MobiDB-lite"/>
    </source>
</evidence>
<dbReference type="EMBL" id="ML143686">
    <property type="protein sequence ID" value="TBU21180.1"/>
    <property type="molecule type" value="Genomic_DNA"/>
</dbReference>
<accession>A0A4Q9M2Z8</accession>
<evidence type="ECO:0000313" key="2">
    <source>
        <dbReference type="EMBL" id="TBU21180.1"/>
    </source>
</evidence>
<reference evidence="2" key="1">
    <citation type="submission" date="2019-01" db="EMBL/GenBank/DDBJ databases">
        <title>Draft genome sequences of three monokaryotic isolates of the white-rot basidiomycete fungus Dichomitus squalens.</title>
        <authorList>
            <consortium name="DOE Joint Genome Institute"/>
            <person name="Lopez S.C."/>
            <person name="Andreopoulos B."/>
            <person name="Pangilinan J."/>
            <person name="Lipzen A."/>
            <person name="Riley R."/>
            <person name="Ahrendt S."/>
            <person name="Ng V."/>
            <person name="Barry K."/>
            <person name="Daum C."/>
            <person name="Grigoriev I.V."/>
            <person name="Hilden K.S."/>
            <person name="Makela M.R."/>
            <person name="de Vries R.P."/>
        </authorList>
    </citation>
    <scope>NUCLEOTIDE SEQUENCE [LARGE SCALE GENOMIC DNA]</scope>
    <source>
        <strain evidence="2">OM18370.1</strain>
    </source>
</reference>
<organism evidence="2">
    <name type="scientific">Dichomitus squalens</name>
    <dbReference type="NCBI Taxonomy" id="114155"/>
    <lineage>
        <taxon>Eukaryota</taxon>
        <taxon>Fungi</taxon>
        <taxon>Dikarya</taxon>
        <taxon>Basidiomycota</taxon>
        <taxon>Agaricomycotina</taxon>
        <taxon>Agaricomycetes</taxon>
        <taxon>Polyporales</taxon>
        <taxon>Polyporaceae</taxon>
        <taxon>Dichomitus</taxon>
    </lineage>
</organism>
<protein>
    <submittedName>
        <fullName evidence="2">Uncharacterized protein</fullName>
    </submittedName>
</protein>
<proteinExistence type="predicted"/>
<dbReference type="Proteomes" id="UP000292957">
    <property type="component" value="Unassembled WGS sequence"/>
</dbReference>
<feature type="region of interest" description="Disordered" evidence="1">
    <location>
        <begin position="56"/>
        <end position="82"/>
    </location>
</feature>
<sequence length="229" mass="25123">MTELSARSAPITAHSSAQPTTCTIVSVYSPARYSTTHVHFHTLNSHWPARAHIANTTGTARSRQSGRRTQQRRSGQEQVSESAVRVQALSLPLLYTSSPGRRSRSLRFHRTQHATPKRVNPARNYPCRPHVRSVCIIGKRAMPRPSRTDRTVQTTRSSLLSPTDLPQALLVVSFRLVADRRPHGIGLTTTSAWTSPANSAGGAQGGRRCPGEFHIAARITSAVDVVEHM</sequence>
<dbReference type="AlphaFoldDB" id="A0A4Q9M2Z8"/>